<keyword evidence="3" id="KW-0378">Hydrolase</keyword>
<dbReference type="InterPro" id="IPR029062">
    <property type="entry name" value="Class_I_gatase-like"/>
</dbReference>
<evidence type="ECO:0000259" key="2">
    <source>
        <dbReference type="Pfam" id="PF01965"/>
    </source>
</evidence>
<dbReference type="Proteomes" id="UP000199092">
    <property type="component" value="Chromosome I"/>
</dbReference>
<dbReference type="PROSITE" id="PS51276">
    <property type="entry name" value="PEPTIDASE_C56_PFPI"/>
    <property type="match status" value="1"/>
</dbReference>
<keyword evidence="3" id="KW-0645">Protease</keyword>
<dbReference type="Gene3D" id="3.40.50.880">
    <property type="match status" value="1"/>
</dbReference>
<dbReference type="Pfam" id="PF01965">
    <property type="entry name" value="DJ-1_PfpI"/>
    <property type="match status" value="1"/>
</dbReference>
<protein>
    <submittedName>
        <fullName evidence="3">Protease I</fullName>
    </submittedName>
</protein>
<dbReference type="InterPro" id="IPR006286">
    <property type="entry name" value="C56_PfpI-like"/>
</dbReference>
<dbReference type="AlphaFoldDB" id="A0A1H1QA32"/>
<dbReference type="EMBL" id="LT629749">
    <property type="protein sequence ID" value="SDS20137.1"/>
    <property type="molecule type" value="Genomic_DNA"/>
</dbReference>
<sequence>MVEDTKSVKRVAFLVAAEGIERAELVEPWAAVTDAGHEAVLLSPASGEVQLFEHLDAADTQAVDLTVGEAAVGDFDALVLPGGVANPDALRTDAAAVAFVREFAESGKAVAAICHAPWTLIEADVVRGKQLTSWPSLQTDLRNAGASWVDEKVVVDGNLITSRNPDDIPAFNNALLEALHHGVGSAQSISEA</sequence>
<evidence type="ECO:0000256" key="1">
    <source>
        <dbReference type="ARBA" id="ARBA00008542"/>
    </source>
</evidence>
<name>A0A1H1QA32_9ACTN</name>
<evidence type="ECO:0000313" key="4">
    <source>
        <dbReference type="Proteomes" id="UP000199092"/>
    </source>
</evidence>
<dbReference type="RefSeq" id="WP_091411208.1">
    <property type="nucleotide sequence ID" value="NZ_LT629749.1"/>
</dbReference>
<feature type="domain" description="DJ-1/PfpI" evidence="2">
    <location>
        <begin position="9"/>
        <end position="177"/>
    </location>
</feature>
<dbReference type="NCBIfam" id="TIGR01382">
    <property type="entry name" value="PfpI"/>
    <property type="match status" value="1"/>
</dbReference>
<dbReference type="STRING" id="546871.SAMN04488543_1268"/>
<dbReference type="SUPFAM" id="SSF52317">
    <property type="entry name" value="Class I glutamine amidotransferase-like"/>
    <property type="match status" value="1"/>
</dbReference>
<reference evidence="3 4" key="1">
    <citation type="submission" date="2016-10" db="EMBL/GenBank/DDBJ databases">
        <authorList>
            <person name="de Groot N.N."/>
        </authorList>
    </citation>
    <scope>NUCLEOTIDE SEQUENCE [LARGE SCALE GENOMIC DNA]</scope>
    <source>
        <strain evidence="3 4">DSM 21741</strain>
    </source>
</reference>
<dbReference type="InterPro" id="IPR002818">
    <property type="entry name" value="DJ-1/PfpI"/>
</dbReference>
<gene>
    <name evidence="3" type="ORF">SAMN04488543_1268</name>
</gene>
<keyword evidence="4" id="KW-1185">Reference proteome</keyword>
<proteinExistence type="inferred from homology"/>
<dbReference type="CDD" id="cd03134">
    <property type="entry name" value="GATase1_PfpI_like"/>
    <property type="match status" value="1"/>
</dbReference>
<dbReference type="OrthoDB" id="9792284at2"/>
<dbReference type="PANTHER" id="PTHR42733:SF12">
    <property type="entry name" value="PROTEINASE"/>
    <property type="match status" value="1"/>
</dbReference>
<dbReference type="PANTHER" id="PTHR42733">
    <property type="entry name" value="DJ-1 PROTEIN"/>
    <property type="match status" value="1"/>
</dbReference>
<organism evidence="3 4">
    <name type="scientific">Friedmanniella luteola</name>
    <dbReference type="NCBI Taxonomy" id="546871"/>
    <lineage>
        <taxon>Bacteria</taxon>
        <taxon>Bacillati</taxon>
        <taxon>Actinomycetota</taxon>
        <taxon>Actinomycetes</taxon>
        <taxon>Propionibacteriales</taxon>
        <taxon>Nocardioidaceae</taxon>
        <taxon>Friedmanniella</taxon>
    </lineage>
</organism>
<comment type="similarity">
    <text evidence="1">Belongs to the peptidase C56 family.</text>
</comment>
<dbReference type="GO" id="GO:0008233">
    <property type="term" value="F:peptidase activity"/>
    <property type="evidence" value="ECO:0007669"/>
    <property type="project" value="UniProtKB-KW"/>
</dbReference>
<dbReference type="GO" id="GO:0006508">
    <property type="term" value="P:proteolysis"/>
    <property type="evidence" value="ECO:0007669"/>
    <property type="project" value="UniProtKB-KW"/>
</dbReference>
<accession>A0A1H1QA32</accession>
<evidence type="ECO:0000313" key="3">
    <source>
        <dbReference type="EMBL" id="SDS20137.1"/>
    </source>
</evidence>